<feature type="domain" description="UBP-type" evidence="8">
    <location>
        <begin position="28"/>
        <end position="148"/>
    </location>
</feature>
<dbReference type="FunCoup" id="A0A1W4X6H9">
    <property type="interactions" value="2316"/>
</dbReference>
<dbReference type="PANTHER" id="PTHR24006:SF781">
    <property type="entry name" value="LD34905P"/>
    <property type="match status" value="1"/>
</dbReference>
<feature type="compositionally biased region" description="Polar residues" evidence="6">
    <location>
        <begin position="446"/>
        <end position="461"/>
    </location>
</feature>
<dbReference type="Gene3D" id="3.90.70.10">
    <property type="entry name" value="Cysteine proteinases"/>
    <property type="match status" value="2"/>
</dbReference>
<dbReference type="InterPro" id="IPR018200">
    <property type="entry name" value="USP_CS"/>
</dbReference>
<keyword evidence="4" id="KW-0862">Zinc</keyword>
<evidence type="ECO:0000256" key="2">
    <source>
        <dbReference type="ARBA" id="ARBA00022723"/>
    </source>
</evidence>
<dbReference type="GO" id="GO:0005634">
    <property type="term" value="C:nucleus"/>
    <property type="evidence" value="ECO:0007669"/>
    <property type="project" value="TreeGrafter"/>
</dbReference>
<feature type="region of interest" description="Disordered" evidence="6">
    <location>
        <begin position="1"/>
        <end position="26"/>
    </location>
</feature>
<dbReference type="STRING" id="224129.A0A1W4X6H9"/>
<evidence type="ECO:0000259" key="7">
    <source>
        <dbReference type="PROSITE" id="PS50235"/>
    </source>
</evidence>
<dbReference type="SMART" id="SM00290">
    <property type="entry name" value="ZnF_UBP"/>
    <property type="match status" value="1"/>
</dbReference>
<keyword evidence="9" id="KW-1185">Reference proteome</keyword>
<dbReference type="Gene3D" id="3.30.40.10">
    <property type="entry name" value="Zinc/RING finger domain, C3HC4 (zinc finger)"/>
    <property type="match status" value="1"/>
</dbReference>
<dbReference type="Pfam" id="PF00443">
    <property type="entry name" value="UCH"/>
    <property type="match status" value="1"/>
</dbReference>
<dbReference type="CTD" id="31458"/>
<dbReference type="RefSeq" id="XP_018327988.1">
    <property type="nucleotide sequence ID" value="XM_018472486.1"/>
</dbReference>
<reference evidence="10" key="1">
    <citation type="submission" date="2025-08" db="UniProtKB">
        <authorList>
            <consortium name="RefSeq"/>
        </authorList>
    </citation>
    <scope>IDENTIFICATION</scope>
</reference>
<name>A0A1W4X6H9_AGRPL</name>
<feature type="non-terminal residue" evidence="10">
    <location>
        <position position="791"/>
    </location>
</feature>
<keyword evidence="10" id="KW-0378">Hydrolase</keyword>
<sequence length="791" mass="89065">MGKKKRQGEPNSNSDESTESCDENQNMTECPHINKGVELQRVKKALRQNGFQTKCEECLKEPSSNSLESNSIIFDSSLWMCLKCGNQGCGRYQNQHALKHHNNPRCDCHTLCVNTTTWSVWCYTCDLEINVTARKKLLEVVEYLKKQSETTKVTTISPMSNNDNKVVEVMDTKTSLSFSNGGSDLSLLPRTRGLMNLGNTCFFNSVMQCLGQTPYLLNLLQETSQPGQYFKLPGGKLKIDDNTIDLGPLDGHLEEWRPLTRVLAETLEELQSGRPEVYNPRFLFSKLTQRMPQFAGGHQHDAHELLRHLLEAVREEDLRRYQTVILEKMDDFLLENLRLSKKTDPSSVEGEKKQIIRFYGQQASELLLPTEQVFRGVLVSTLQCKECDHMSHRNEFFLDLSLPIAEKQLPPVLRRKAEEIDDNKQSKHQIKKERKLARKNKKQKGSRSSFSTVSNHNVTMTEENKSDDNNSESESDADIEDNADENSFKKMATETQSNEDIPKGTESGYNSDKIDNGSPDSNVRSTSPEMRVDDSGVPSPAVGMLSVSPIPPTSPENSPASSETNIDMGSPLMGHNSPNDEINEDFERPQSRLAFVNNKNTDLKVDLAKLSLLNDGDSNKMDSIFSGPSSGSKMQLDINLEGACGGYEDDEQEKMEEDFDDGWTGTMSARYQCEEGECSVQSCLNQFTARELMTGNNKVSCDLCTKRHGSNEKKPVYTNATKQLLIYNPPAVLILHLKRFQVCRYRSAKIAKYVSFPPTLDLAPFCSKRCQNLPTFETGQTKVNYSLYGVV</sequence>
<comment type="similarity">
    <text evidence="1">Belongs to the peptidase C19 family.</text>
</comment>
<dbReference type="SUPFAM" id="SSF54001">
    <property type="entry name" value="Cysteine proteinases"/>
    <property type="match status" value="1"/>
</dbReference>
<feature type="compositionally biased region" description="Polar residues" evidence="6">
    <location>
        <begin position="518"/>
        <end position="528"/>
    </location>
</feature>
<dbReference type="PROSITE" id="PS50271">
    <property type="entry name" value="ZF_UBP"/>
    <property type="match status" value="1"/>
</dbReference>
<organism evidence="9 10">
    <name type="scientific">Agrilus planipennis</name>
    <name type="common">Emerald ash borer</name>
    <name type="synonym">Agrilus marcopoli</name>
    <dbReference type="NCBI Taxonomy" id="224129"/>
    <lineage>
        <taxon>Eukaryota</taxon>
        <taxon>Metazoa</taxon>
        <taxon>Ecdysozoa</taxon>
        <taxon>Arthropoda</taxon>
        <taxon>Hexapoda</taxon>
        <taxon>Insecta</taxon>
        <taxon>Pterygota</taxon>
        <taxon>Neoptera</taxon>
        <taxon>Endopterygota</taxon>
        <taxon>Coleoptera</taxon>
        <taxon>Polyphaga</taxon>
        <taxon>Elateriformia</taxon>
        <taxon>Buprestoidea</taxon>
        <taxon>Buprestidae</taxon>
        <taxon>Agrilinae</taxon>
        <taxon>Agrilus</taxon>
    </lineage>
</organism>
<feature type="compositionally biased region" description="Basic and acidic residues" evidence="6">
    <location>
        <begin position="416"/>
        <end position="425"/>
    </location>
</feature>
<dbReference type="OrthoDB" id="2020758at2759"/>
<dbReference type="GO" id="GO:0004843">
    <property type="term" value="F:cysteine-type deubiquitinase activity"/>
    <property type="evidence" value="ECO:0007669"/>
    <property type="project" value="InterPro"/>
</dbReference>
<dbReference type="InterPro" id="IPR038765">
    <property type="entry name" value="Papain-like_cys_pep_sf"/>
</dbReference>
<dbReference type="InterPro" id="IPR013083">
    <property type="entry name" value="Znf_RING/FYVE/PHD"/>
</dbReference>
<dbReference type="GO" id="GO:0016579">
    <property type="term" value="P:protein deubiquitination"/>
    <property type="evidence" value="ECO:0007669"/>
    <property type="project" value="InterPro"/>
</dbReference>
<evidence type="ECO:0000256" key="1">
    <source>
        <dbReference type="ARBA" id="ARBA00009085"/>
    </source>
</evidence>
<feature type="compositionally biased region" description="Polar residues" evidence="6">
    <location>
        <begin position="555"/>
        <end position="567"/>
    </location>
</feature>
<dbReference type="GO" id="GO:0005829">
    <property type="term" value="C:cytosol"/>
    <property type="evidence" value="ECO:0007669"/>
    <property type="project" value="TreeGrafter"/>
</dbReference>
<proteinExistence type="inferred from homology"/>
<accession>A0A1W4X6H9</accession>
<dbReference type="AlphaFoldDB" id="A0A1W4X6H9"/>
<dbReference type="InterPro" id="IPR028889">
    <property type="entry name" value="USP"/>
</dbReference>
<dbReference type="PANTHER" id="PTHR24006">
    <property type="entry name" value="UBIQUITIN CARBOXYL-TERMINAL HYDROLASE"/>
    <property type="match status" value="1"/>
</dbReference>
<dbReference type="GO" id="GO:0008270">
    <property type="term" value="F:zinc ion binding"/>
    <property type="evidence" value="ECO:0007669"/>
    <property type="project" value="UniProtKB-KW"/>
</dbReference>
<feature type="compositionally biased region" description="Acidic residues" evidence="6">
    <location>
        <begin position="469"/>
        <end position="484"/>
    </location>
</feature>
<dbReference type="KEGG" id="apln:108738870"/>
<feature type="domain" description="USP" evidence="7">
    <location>
        <begin position="192"/>
        <end position="791"/>
    </location>
</feature>
<feature type="compositionally biased region" description="Basic residues" evidence="6">
    <location>
        <begin position="426"/>
        <end position="445"/>
    </location>
</feature>
<gene>
    <name evidence="10" type="primary">LOC108738870</name>
</gene>
<dbReference type="PROSITE" id="PS00972">
    <property type="entry name" value="USP_1"/>
    <property type="match status" value="1"/>
</dbReference>
<dbReference type="InterPro" id="IPR001394">
    <property type="entry name" value="Peptidase_C19_UCH"/>
</dbReference>
<protein>
    <submittedName>
        <fullName evidence="10">Ubiquitin carboxyl-terminal hydrolase 16</fullName>
    </submittedName>
</protein>
<evidence type="ECO:0000256" key="3">
    <source>
        <dbReference type="ARBA" id="ARBA00022771"/>
    </source>
</evidence>
<evidence type="ECO:0000256" key="5">
    <source>
        <dbReference type="PROSITE-ProRule" id="PRU00502"/>
    </source>
</evidence>
<dbReference type="Pfam" id="PF02148">
    <property type="entry name" value="zf-UBP"/>
    <property type="match status" value="1"/>
</dbReference>
<dbReference type="Proteomes" id="UP000192223">
    <property type="component" value="Unplaced"/>
</dbReference>
<evidence type="ECO:0000256" key="6">
    <source>
        <dbReference type="SAM" id="MobiDB-lite"/>
    </source>
</evidence>
<dbReference type="InterPro" id="IPR001607">
    <property type="entry name" value="Znf_UBP"/>
</dbReference>
<dbReference type="PROSITE" id="PS50235">
    <property type="entry name" value="USP_3"/>
    <property type="match status" value="1"/>
</dbReference>
<evidence type="ECO:0000313" key="10">
    <source>
        <dbReference type="RefSeq" id="XP_018327988.1"/>
    </source>
</evidence>
<keyword evidence="2" id="KW-0479">Metal-binding</keyword>
<dbReference type="InterPro" id="IPR050164">
    <property type="entry name" value="Peptidase_C19"/>
</dbReference>
<feature type="region of interest" description="Disordered" evidence="6">
    <location>
        <begin position="416"/>
        <end position="584"/>
    </location>
</feature>
<evidence type="ECO:0000313" key="9">
    <source>
        <dbReference type="Proteomes" id="UP000192223"/>
    </source>
</evidence>
<evidence type="ECO:0000256" key="4">
    <source>
        <dbReference type="ARBA" id="ARBA00022833"/>
    </source>
</evidence>
<dbReference type="GeneID" id="108738870"/>
<keyword evidence="3 5" id="KW-0863">Zinc-finger</keyword>
<dbReference type="InParanoid" id="A0A1W4X6H9"/>
<evidence type="ECO:0000259" key="8">
    <source>
        <dbReference type="PROSITE" id="PS50271"/>
    </source>
</evidence>
<dbReference type="SUPFAM" id="SSF57850">
    <property type="entry name" value="RING/U-box"/>
    <property type="match status" value="1"/>
</dbReference>